<proteinExistence type="predicted"/>
<evidence type="ECO:0000256" key="1">
    <source>
        <dbReference type="SAM" id="MobiDB-lite"/>
    </source>
</evidence>
<reference evidence="2 3" key="1">
    <citation type="submission" date="2019-01" db="EMBL/GenBank/DDBJ databases">
        <title>Draft genome sequences of the type strain Streptomyces sioyaensis DSM 40032 and its novel strain, TM32, a thermotolerant antibiotics-producing actinobacterium.</title>
        <authorList>
            <person name="Nakaew N."/>
            <person name="Lumyong S."/>
            <person name="Sloan W.T."/>
            <person name="Sungthong R."/>
        </authorList>
    </citation>
    <scope>NUCLEOTIDE SEQUENCE [LARGE SCALE GENOMIC DNA]</scope>
    <source>
        <strain evidence="2 3">DSM 40032</strain>
    </source>
</reference>
<organism evidence="2 3">
    <name type="scientific">Streptomyces sioyaensis</name>
    <dbReference type="NCBI Taxonomy" id="67364"/>
    <lineage>
        <taxon>Bacteria</taxon>
        <taxon>Bacillati</taxon>
        <taxon>Actinomycetota</taxon>
        <taxon>Actinomycetes</taxon>
        <taxon>Kitasatosporales</taxon>
        <taxon>Streptomycetaceae</taxon>
        <taxon>Streptomyces</taxon>
    </lineage>
</organism>
<evidence type="ECO:0000313" key="2">
    <source>
        <dbReference type="EMBL" id="RXS64750.1"/>
    </source>
</evidence>
<dbReference type="InterPro" id="IPR016138">
    <property type="entry name" value="Ribosome_inactivat_prot_sub1"/>
</dbReference>
<evidence type="ECO:0008006" key="4">
    <source>
        <dbReference type="Google" id="ProtNLM"/>
    </source>
</evidence>
<evidence type="ECO:0000313" key="3">
    <source>
        <dbReference type="Proteomes" id="UP000289482"/>
    </source>
</evidence>
<dbReference type="GO" id="GO:0030598">
    <property type="term" value="F:rRNA N-glycosylase activity"/>
    <property type="evidence" value="ECO:0007669"/>
    <property type="project" value="InterPro"/>
</dbReference>
<dbReference type="EMBL" id="SDIF01000063">
    <property type="protein sequence ID" value="RXS64750.1"/>
    <property type="molecule type" value="Genomic_DNA"/>
</dbReference>
<dbReference type="AlphaFoldDB" id="A0A4V1NPG6"/>
<accession>A0A4V1NPG6</accession>
<sequence>MGGREEMTRGTEHGSLRRRLVSATVVVSVLAGTLGAGSAVAQNSPEAKPQARPQAQAQPQPRMAGSDEEYANLYTHTVGNIRSAMLGDEAARQPGSGRLIRNPDPEAFQSINIGRLAERDDIDGRQVRGLFRRSDNYLLGFYVRRADGRQIVYTFTEGGRDMVPDDVYEGAQRSRLPFPVTYRDLPTIQVGRGLLRDAVRQLFDNDPGTSNHRLQDGVERLAVALAEGSRFQLIPGLIAQHIRGGQDWTVGDHEAEIHDWSDRSEVVVDAHAADPSGGNRAVWGQQRRYRWNGANVMLTALDLARRLYLIKPPPKR</sequence>
<comment type="caution">
    <text evidence="2">The sequence shown here is derived from an EMBL/GenBank/DDBJ whole genome shotgun (WGS) entry which is preliminary data.</text>
</comment>
<gene>
    <name evidence="2" type="ORF">EST54_21050</name>
</gene>
<protein>
    <recommendedName>
        <fullName evidence="4">Ribosome inactivating protein</fullName>
    </recommendedName>
</protein>
<dbReference type="InterPro" id="IPR001574">
    <property type="entry name" value="Ribosome_inactivat_prot"/>
</dbReference>
<dbReference type="InterPro" id="IPR036041">
    <property type="entry name" value="Ribosome-inact_prot_sf"/>
</dbReference>
<dbReference type="GO" id="GO:0017148">
    <property type="term" value="P:negative regulation of translation"/>
    <property type="evidence" value="ECO:0007669"/>
    <property type="project" value="InterPro"/>
</dbReference>
<dbReference type="Proteomes" id="UP000289482">
    <property type="component" value="Unassembled WGS sequence"/>
</dbReference>
<feature type="region of interest" description="Disordered" evidence="1">
    <location>
        <begin position="40"/>
        <end position="64"/>
    </location>
</feature>
<keyword evidence="3" id="KW-1185">Reference proteome</keyword>
<name>A0A4V1NPG6_9ACTN</name>
<feature type="compositionally biased region" description="Low complexity" evidence="1">
    <location>
        <begin position="45"/>
        <end position="64"/>
    </location>
</feature>
<dbReference type="Gene3D" id="3.40.420.10">
    <property type="entry name" value="Ricin (A subunit), domain 1"/>
    <property type="match status" value="1"/>
</dbReference>
<dbReference type="SUPFAM" id="SSF56371">
    <property type="entry name" value="Ribosome inactivating proteins (RIP)"/>
    <property type="match status" value="1"/>
</dbReference>
<dbReference type="Pfam" id="PF00161">
    <property type="entry name" value="RIP"/>
    <property type="match status" value="1"/>
</dbReference>